<dbReference type="InterPro" id="IPR000652">
    <property type="entry name" value="Triosephosphate_isomerase"/>
</dbReference>
<evidence type="ECO:0000256" key="1">
    <source>
        <dbReference type="ARBA" id="ARBA00007422"/>
    </source>
</evidence>
<evidence type="ECO:0000256" key="3">
    <source>
        <dbReference type="ARBA" id="ARBA00022490"/>
    </source>
</evidence>
<dbReference type="InterPro" id="IPR013785">
    <property type="entry name" value="Aldolase_TIM"/>
</dbReference>
<gene>
    <name evidence="6" type="ORF">TeGR_g9373</name>
</gene>
<keyword evidence="7" id="KW-1185">Reference proteome</keyword>
<comment type="catalytic activity">
    <reaction evidence="5">
        <text>D-glyceraldehyde 3-phosphate = dihydroxyacetone phosphate</text>
        <dbReference type="Rhea" id="RHEA:18585"/>
        <dbReference type="ChEBI" id="CHEBI:57642"/>
        <dbReference type="ChEBI" id="CHEBI:59776"/>
        <dbReference type="EC" id="5.3.1.1"/>
    </reaction>
</comment>
<evidence type="ECO:0000256" key="5">
    <source>
        <dbReference type="RuleBase" id="RU363013"/>
    </source>
</evidence>
<dbReference type="InterPro" id="IPR020861">
    <property type="entry name" value="Triosephosphate_isomerase_AS"/>
</dbReference>
<dbReference type="PANTHER" id="PTHR21139:SF42">
    <property type="entry name" value="TRIOSEPHOSPHATE ISOMERASE"/>
    <property type="match status" value="1"/>
</dbReference>
<dbReference type="SUPFAM" id="SSF51351">
    <property type="entry name" value="Triosephosphate isomerase (TIM)"/>
    <property type="match status" value="1"/>
</dbReference>
<dbReference type="PROSITE" id="PS51440">
    <property type="entry name" value="TIM_2"/>
    <property type="match status" value="1"/>
</dbReference>
<comment type="subunit">
    <text evidence="2">Homodimer.</text>
</comment>
<dbReference type="HAMAP" id="MF_00147_B">
    <property type="entry name" value="TIM_B"/>
    <property type="match status" value="1"/>
</dbReference>
<reference evidence="6 7" key="1">
    <citation type="journal article" date="2023" name="Commun. Biol.">
        <title>Genome analysis of Parmales, the sister group of diatoms, reveals the evolutionary specialization of diatoms from phago-mixotrophs to photoautotrophs.</title>
        <authorList>
            <person name="Ban H."/>
            <person name="Sato S."/>
            <person name="Yoshikawa S."/>
            <person name="Yamada K."/>
            <person name="Nakamura Y."/>
            <person name="Ichinomiya M."/>
            <person name="Sato N."/>
            <person name="Blanc-Mathieu R."/>
            <person name="Endo H."/>
            <person name="Kuwata A."/>
            <person name="Ogata H."/>
        </authorList>
    </citation>
    <scope>NUCLEOTIDE SEQUENCE [LARGE SCALE GENOMIC DNA]</scope>
</reference>
<dbReference type="PROSITE" id="PS00171">
    <property type="entry name" value="TIM_1"/>
    <property type="match status" value="1"/>
</dbReference>
<protein>
    <recommendedName>
        <fullName evidence="5">Triosephosphate isomerase</fullName>
        <ecNumber evidence="5">5.3.1.1</ecNumber>
    </recommendedName>
</protein>
<dbReference type="PANTHER" id="PTHR21139">
    <property type="entry name" value="TRIOSEPHOSPHATE ISOMERASE"/>
    <property type="match status" value="1"/>
</dbReference>
<dbReference type="EC" id="5.3.1.1" evidence="5"/>
<comment type="caution">
    <text evidence="6">The sequence shown here is derived from an EMBL/GenBank/DDBJ whole genome shotgun (WGS) entry which is preliminary data.</text>
</comment>
<keyword evidence="5" id="KW-0324">Glycolysis</keyword>
<accession>A0ABQ6N4S2</accession>
<evidence type="ECO:0000256" key="4">
    <source>
        <dbReference type="ARBA" id="ARBA00023235"/>
    </source>
</evidence>
<dbReference type="Proteomes" id="UP001165060">
    <property type="component" value="Unassembled WGS sequence"/>
</dbReference>
<sequence length="263" mass="27658">MVARDESLRPWDDDVWEAGNWKMNPQSVSEASTLGAAIASSFSASTPAEVAIFAPAPFLASTLAAVGSSGVQVGAECCYHKAKGAFTGQVSAEMVQSLGVHWALVGHSERRVLFGDDDAAVNEQVLNLVGKGMGALLCIGESQAQYEKGEAEKVCTQQLNKGLAGVTEEQMKNVVIAYEPVWAIGTGLTCDPATAQKVHASCRSVLASMFSQGVADDVRIQYGGSVTPDTIDEIMAQPDIDGALVGGASLVAEKFERIMNFKV</sequence>
<proteinExistence type="inferred from homology"/>
<comment type="pathway">
    <text evidence="5">Carbohydrate degradation; glycolysis; D-glyceraldehyde 3-phosphate from glycerone phosphate: step 1/1.</text>
</comment>
<comment type="similarity">
    <text evidence="1 5">Belongs to the triosephosphate isomerase family.</text>
</comment>
<organism evidence="6 7">
    <name type="scientific">Tetraparma gracilis</name>
    <dbReference type="NCBI Taxonomy" id="2962635"/>
    <lineage>
        <taxon>Eukaryota</taxon>
        <taxon>Sar</taxon>
        <taxon>Stramenopiles</taxon>
        <taxon>Ochrophyta</taxon>
        <taxon>Bolidophyceae</taxon>
        <taxon>Parmales</taxon>
        <taxon>Triparmaceae</taxon>
        <taxon>Tetraparma</taxon>
    </lineage>
</organism>
<dbReference type="InterPro" id="IPR035990">
    <property type="entry name" value="TIM_sf"/>
</dbReference>
<keyword evidence="4 5" id="KW-0413">Isomerase</keyword>
<keyword evidence="5" id="KW-0312">Gluconeogenesis</keyword>
<dbReference type="Gene3D" id="3.20.20.70">
    <property type="entry name" value="Aldolase class I"/>
    <property type="match status" value="1"/>
</dbReference>
<evidence type="ECO:0000313" key="6">
    <source>
        <dbReference type="EMBL" id="GMI40528.1"/>
    </source>
</evidence>
<comment type="pathway">
    <text evidence="5">Carbohydrate biosynthesis; gluconeogenesis.</text>
</comment>
<dbReference type="Pfam" id="PF00121">
    <property type="entry name" value="TIM"/>
    <property type="match status" value="1"/>
</dbReference>
<evidence type="ECO:0000313" key="7">
    <source>
        <dbReference type="Proteomes" id="UP001165060"/>
    </source>
</evidence>
<keyword evidence="3" id="KW-0963">Cytoplasm</keyword>
<dbReference type="CDD" id="cd00311">
    <property type="entry name" value="TIM"/>
    <property type="match status" value="1"/>
</dbReference>
<dbReference type="EMBL" id="BRYB01000941">
    <property type="protein sequence ID" value="GMI40528.1"/>
    <property type="molecule type" value="Genomic_DNA"/>
</dbReference>
<evidence type="ECO:0000256" key="2">
    <source>
        <dbReference type="ARBA" id="ARBA00011738"/>
    </source>
</evidence>
<dbReference type="InterPro" id="IPR022896">
    <property type="entry name" value="TrioseP_Isoase_bac/euk"/>
</dbReference>
<name>A0ABQ6N4S2_9STRA</name>
<dbReference type="NCBIfam" id="TIGR00419">
    <property type="entry name" value="tim"/>
    <property type="match status" value="1"/>
</dbReference>